<dbReference type="PANTHER" id="PTHR11003">
    <property type="entry name" value="POTASSIUM CHANNEL, SUBFAMILY K"/>
    <property type="match status" value="1"/>
</dbReference>
<dbReference type="OrthoDB" id="297496at2759"/>
<name>A0A0D8X9A2_DICVI</name>
<evidence type="ECO:0000313" key="11">
    <source>
        <dbReference type="Proteomes" id="UP000053766"/>
    </source>
</evidence>
<feature type="transmembrane region" description="Helical" evidence="8">
    <location>
        <begin position="21"/>
        <end position="42"/>
    </location>
</feature>
<dbReference type="InterPro" id="IPR003280">
    <property type="entry name" value="2pore_dom_K_chnl"/>
</dbReference>
<dbReference type="GO" id="GO:0015271">
    <property type="term" value="F:outward rectifier potassium channel activity"/>
    <property type="evidence" value="ECO:0007669"/>
    <property type="project" value="TreeGrafter"/>
</dbReference>
<dbReference type="InterPro" id="IPR013099">
    <property type="entry name" value="K_chnl_dom"/>
</dbReference>
<keyword evidence="6 8" id="KW-0472">Membrane</keyword>
<evidence type="ECO:0000313" key="10">
    <source>
        <dbReference type="EMBL" id="KJH40184.1"/>
    </source>
</evidence>
<keyword evidence="11" id="KW-1185">Reference proteome</keyword>
<dbReference type="GO" id="GO:0022841">
    <property type="term" value="F:potassium ion leak channel activity"/>
    <property type="evidence" value="ECO:0007669"/>
    <property type="project" value="TreeGrafter"/>
</dbReference>
<dbReference type="Proteomes" id="UP000053766">
    <property type="component" value="Unassembled WGS sequence"/>
</dbReference>
<organism evidence="10 11">
    <name type="scientific">Dictyocaulus viviparus</name>
    <name type="common">Bovine lungworm</name>
    <dbReference type="NCBI Taxonomy" id="29172"/>
    <lineage>
        <taxon>Eukaryota</taxon>
        <taxon>Metazoa</taxon>
        <taxon>Ecdysozoa</taxon>
        <taxon>Nematoda</taxon>
        <taxon>Chromadorea</taxon>
        <taxon>Rhabditida</taxon>
        <taxon>Rhabditina</taxon>
        <taxon>Rhabditomorpha</taxon>
        <taxon>Strongyloidea</taxon>
        <taxon>Metastrongylidae</taxon>
        <taxon>Dictyocaulus</taxon>
    </lineage>
</organism>
<dbReference type="GO" id="GO:0030322">
    <property type="term" value="P:stabilization of membrane potential"/>
    <property type="evidence" value="ECO:0007669"/>
    <property type="project" value="TreeGrafter"/>
</dbReference>
<evidence type="ECO:0000256" key="3">
    <source>
        <dbReference type="ARBA" id="ARBA00022692"/>
    </source>
</evidence>
<gene>
    <name evidence="10" type="ORF">DICVIV_13884</name>
</gene>
<keyword evidence="7" id="KW-0407">Ion channel</keyword>
<feature type="domain" description="Potassium channel" evidence="9">
    <location>
        <begin position="132"/>
        <end position="171"/>
    </location>
</feature>
<accession>A0A0D8X9A2</accession>
<sequence>MITSDLYWQAKYYYDLYNCRYFAPFILLFLYSILGAWIFYVVENENEKEMKLFPWIKQIDLKLTCMMFVEGKEVTNSRRESLDLNRLRTHAFQRIVGLFQAKRRSERMSKSRDLLIWYEVELQKVKLPEALEWDMWGALFYVGTIFTTIGYGNIFPRTVTGRAISVVYAIVEHSIARVWLSHREKIKKAHQQTRNRFRSKERNRASIIDLEEGKFDPRTKSDFLEDQLIDESSKKQRVTFQAFTDLIHRIYYSVVVPRFQCFGVEHLPLLMSRYYNSLNMDDTQKDE</sequence>
<dbReference type="AlphaFoldDB" id="A0A0D8X9A2"/>
<evidence type="ECO:0000259" key="9">
    <source>
        <dbReference type="Pfam" id="PF07885"/>
    </source>
</evidence>
<dbReference type="PANTHER" id="PTHR11003:SF86">
    <property type="entry name" value="POTASSIUM CHANNEL DOMAIN-CONTAINING PROTEIN"/>
    <property type="match status" value="1"/>
</dbReference>
<evidence type="ECO:0000256" key="7">
    <source>
        <dbReference type="ARBA" id="ARBA00023303"/>
    </source>
</evidence>
<dbReference type="Gene3D" id="1.10.287.70">
    <property type="match status" value="1"/>
</dbReference>
<dbReference type="Pfam" id="PF07885">
    <property type="entry name" value="Ion_trans_2"/>
    <property type="match status" value="1"/>
</dbReference>
<dbReference type="SUPFAM" id="SSF81324">
    <property type="entry name" value="Voltage-gated potassium channels"/>
    <property type="match status" value="1"/>
</dbReference>
<keyword evidence="4 8" id="KW-1133">Transmembrane helix</keyword>
<keyword evidence="5" id="KW-0406">Ion transport</keyword>
<dbReference type="EMBL" id="KN717619">
    <property type="protein sequence ID" value="KJH40184.1"/>
    <property type="molecule type" value="Genomic_DNA"/>
</dbReference>
<reference evidence="11" key="2">
    <citation type="journal article" date="2016" name="Sci. Rep.">
        <title>Dictyocaulus viviparus genome, variome and transcriptome elucidate lungworm biology and support future intervention.</title>
        <authorList>
            <person name="McNulty S.N."/>
            <person name="Strube C."/>
            <person name="Rosa B.A."/>
            <person name="Martin J.C."/>
            <person name="Tyagi R."/>
            <person name="Choi Y.J."/>
            <person name="Wang Q."/>
            <person name="Hallsworth Pepin K."/>
            <person name="Zhang X."/>
            <person name="Ozersky P."/>
            <person name="Wilson R.K."/>
            <person name="Sternberg P.W."/>
            <person name="Gasser R.B."/>
            <person name="Mitreva M."/>
        </authorList>
    </citation>
    <scope>NUCLEOTIDE SEQUENCE [LARGE SCALE GENOMIC DNA]</scope>
    <source>
        <strain evidence="11">HannoverDv2000</strain>
    </source>
</reference>
<keyword evidence="2" id="KW-0813">Transport</keyword>
<feature type="transmembrane region" description="Helical" evidence="8">
    <location>
        <begin position="133"/>
        <end position="154"/>
    </location>
</feature>
<proteinExistence type="predicted"/>
<evidence type="ECO:0000256" key="8">
    <source>
        <dbReference type="SAM" id="Phobius"/>
    </source>
</evidence>
<keyword evidence="3 8" id="KW-0812">Transmembrane</keyword>
<evidence type="ECO:0000256" key="4">
    <source>
        <dbReference type="ARBA" id="ARBA00022989"/>
    </source>
</evidence>
<comment type="subcellular location">
    <subcellularLocation>
        <location evidence="1">Membrane</location>
        <topology evidence="1">Multi-pass membrane protein</topology>
    </subcellularLocation>
</comment>
<evidence type="ECO:0000256" key="2">
    <source>
        <dbReference type="ARBA" id="ARBA00022448"/>
    </source>
</evidence>
<evidence type="ECO:0000256" key="6">
    <source>
        <dbReference type="ARBA" id="ARBA00023136"/>
    </source>
</evidence>
<evidence type="ECO:0000256" key="1">
    <source>
        <dbReference type="ARBA" id="ARBA00004141"/>
    </source>
</evidence>
<protein>
    <recommendedName>
        <fullName evidence="9">Potassium channel domain-containing protein</fullName>
    </recommendedName>
</protein>
<evidence type="ECO:0000256" key="5">
    <source>
        <dbReference type="ARBA" id="ARBA00023065"/>
    </source>
</evidence>
<dbReference type="GO" id="GO:0005886">
    <property type="term" value="C:plasma membrane"/>
    <property type="evidence" value="ECO:0007669"/>
    <property type="project" value="TreeGrafter"/>
</dbReference>
<reference evidence="10 11" key="1">
    <citation type="submission" date="2013-11" db="EMBL/GenBank/DDBJ databases">
        <title>Draft genome of the bovine lungworm Dictyocaulus viviparus.</title>
        <authorList>
            <person name="Mitreva M."/>
        </authorList>
    </citation>
    <scope>NUCLEOTIDE SEQUENCE [LARGE SCALE GENOMIC DNA]</scope>
    <source>
        <strain evidence="10 11">HannoverDv2000</strain>
    </source>
</reference>